<accession>A0A4Z2I2Y5</accession>
<protein>
    <submittedName>
        <fullName evidence="1">Uncharacterized protein</fullName>
    </submittedName>
</protein>
<name>A0A4Z2I2Y5_9TELE</name>
<dbReference type="Proteomes" id="UP000314294">
    <property type="component" value="Unassembled WGS sequence"/>
</dbReference>
<gene>
    <name evidence="1" type="ORF">EYF80_018137</name>
</gene>
<keyword evidence="2" id="KW-1185">Reference proteome</keyword>
<evidence type="ECO:0000313" key="2">
    <source>
        <dbReference type="Proteomes" id="UP000314294"/>
    </source>
</evidence>
<dbReference type="AlphaFoldDB" id="A0A4Z2I2Y5"/>
<evidence type="ECO:0000313" key="1">
    <source>
        <dbReference type="EMBL" id="TNN71612.1"/>
    </source>
</evidence>
<sequence>MPLTGGSMQEAGQPGETERVVWVELMDDQYVLRTPSYSAGATNVLRELRSAASIMQLERKYQYRNSLMDSSLGFLHLSIKLKPVFPPVGGDEDVSFPCPTRSKTN</sequence>
<proteinExistence type="predicted"/>
<dbReference type="EMBL" id="SRLO01000147">
    <property type="protein sequence ID" value="TNN71612.1"/>
    <property type="molecule type" value="Genomic_DNA"/>
</dbReference>
<comment type="caution">
    <text evidence="1">The sequence shown here is derived from an EMBL/GenBank/DDBJ whole genome shotgun (WGS) entry which is preliminary data.</text>
</comment>
<organism evidence="1 2">
    <name type="scientific">Liparis tanakae</name>
    <name type="common">Tanaka's snailfish</name>
    <dbReference type="NCBI Taxonomy" id="230148"/>
    <lineage>
        <taxon>Eukaryota</taxon>
        <taxon>Metazoa</taxon>
        <taxon>Chordata</taxon>
        <taxon>Craniata</taxon>
        <taxon>Vertebrata</taxon>
        <taxon>Euteleostomi</taxon>
        <taxon>Actinopterygii</taxon>
        <taxon>Neopterygii</taxon>
        <taxon>Teleostei</taxon>
        <taxon>Neoteleostei</taxon>
        <taxon>Acanthomorphata</taxon>
        <taxon>Eupercaria</taxon>
        <taxon>Perciformes</taxon>
        <taxon>Cottioidei</taxon>
        <taxon>Cottales</taxon>
        <taxon>Liparidae</taxon>
        <taxon>Liparis</taxon>
    </lineage>
</organism>
<reference evidence="1 2" key="1">
    <citation type="submission" date="2019-03" db="EMBL/GenBank/DDBJ databases">
        <title>First draft genome of Liparis tanakae, snailfish: a comprehensive survey of snailfish specific genes.</title>
        <authorList>
            <person name="Kim W."/>
            <person name="Song I."/>
            <person name="Jeong J.-H."/>
            <person name="Kim D."/>
            <person name="Kim S."/>
            <person name="Ryu S."/>
            <person name="Song J.Y."/>
            <person name="Lee S.K."/>
        </authorList>
    </citation>
    <scope>NUCLEOTIDE SEQUENCE [LARGE SCALE GENOMIC DNA]</scope>
    <source>
        <tissue evidence="1">Muscle</tissue>
    </source>
</reference>